<keyword evidence="1" id="KW-0812">Transmembrane</keyword>
<keyword evidence="3" id="KW-1185">Reference proteome</keyword>
<name>A0A0L0TEZ3_ALLM3</name>
<gene>
    <name evidence="2" type="ORF">AMAG_20730</name>
</gene>
<organism evidence="2 3">
    <name type="scientific">Allomyces macrogynus (strain ATCC 38327)</name>
    <name type="common">Allomyces javanicus var. macrogynus</name>
    <dbReference type="NCBI Taxonomy" id="578462"/>
    <lineage>
        <taxon>Eukaryota</taxon>
        <taxon>Fungi</taxon>
        <taxon>Fungi incertae sedis</taxon>
        <taxon>Blastocladiomycota</taxon>
        <taxon>Blastocladiomycetes</taxon>
        <taxon>Blastocladiales</taxon>
        <taxon>Blastocladiaceae</taxon>
        <taxon>Allomyces</taxon>
    </lineage>
</organism>
<dbReference type="VEuPathDB" id="FungiDB:AMAG_20730"/>
<reference evidence="3" key="2">
    <citation type="submission" date="2009-11" db="EMBL/GenBank/DDBJ databases">
        <title>The Genome Sequence of Allomyces macrogynus strain ATCC 38327.</title>
        <authorList>
            <consortium name="The Broad Institute Genome Sequencing Platform"/>
            <person name="Russ C."/>
            <person name="Cuomo C."/>
            <person name="Shea T."/>
            <person name="Young S.K."/>
            <person name="Zeng Q."/>
            <person name="Koehrsen M."/>
            <person name="Haas B."/>
            <person name="Borodovsky M."/>
            <person name="Guigo R."/>
            <person name="Alvarado L."/>
            <person name="Berlin A."/>
            <person name="Borenstein D."/>
            <person name="Chen Z."/>
            <person name="Engels R."/>
            <person name="Freedman E."/>
            <person name="Gellesch M."/>
            <person name="Goldberg J."/>
            <person name="Griggs A."/>
            <person name="Gujja S."/>
            <person name="Heiman D."/>
            <person name="Hepburn T."/>
            <person name="Howarth C."/>
            <person name="Jen D."/>
            <person name="Larson L."/>
            <person name="Lewis B."/>
            <person name="Mehta T."/>
            <person name="Park D."/>
            <person name="Pearson M."/>
            <person name="Roberts A."/>
            <person name="Saif S."/>
            <person name="Shenoy N."/>
            <person name="Sisk P."/>
            <person name="Stolte C."/>
            <person name="Sykes S."/>
            <person name="Walk T."/>
            <person name="White J."/>
            <person name="Yandava C."/>
            <person name="Burger G."/>
            <person name="Gray M.W."/>
            <person name="Holland P.W.H."/>
            <person name="King N."/>
            <person name="Lang F.B.F."/>
            <person name="Roger A.J."/>
            <person name="Ruiz-Trillo I."/>
            <person name="Lander E."/>
            <person name="Nusbaum C."/>
        </authorList>
    </citation>
    <scope>NUCLEOTIDE SEQUENCE [LARGE SCALE GENOMIC DNA]</scope>
    <source>
        <strain evidence="3">ATCC 38327</strain>
    </source>
</reference>
<keyword evidence="1" id="KW-0472">Membrane</keyword>
<protein>
    <submittedName>
        <fullName evidence="2">Uncharacterized protein</fullName>
    </submittedName>
</protein>
<evidence type="ECO:0000256" key="1">
    <source>
        <dbReference type="SAM" id="Phobius"/>
    </source>
</evidence>
<dbReference type="AlphaFoldDB" id="A0A0L0TEZ3"/>
<evidence type="ECO:0000313" key="2">
    <source>
        <dbReference type="EMBL" id="KNE73265.1"/>
    </source>
</evidence>
<dbReference type="Proteomes" id="UP000054350">
    <property type="component" value="Unassembled WGS sequence"/>
</dbReference>
<evidence type="ECO:0000313" key="3">
    <source>
        <dbReference type="Proteomes" id="UP000054350"/>
    </source>
</evidence>
<accession>A0A0L0TEZ3</accession>
<dbReference type="EMBL" id="GG745392">
    <property type="protein sequence ID" value="KNE73265.1"/>
    <property type="molecule type" value="Genomic_DNA"/>
</dbReference>
<sequence length="219" mass="23954">MDQRCRGLAHATTSRNDLRLPPRSPTASIVSALCLAVLEPRQCVCRRAYHRRMNPLKRTASSLRPKHCAFDRYPGVYRRGRAAIHLMFSLVLAAAWLPSRYLALAFGVGSPSSTTSVCCASSGRGRVIGSQRLATIAAVVFAVLVAVHGRLVVIPERLDIWPARPCCPYARSRASGTRHGLVAAARTTARARVLHFALVSAWLLHDAQPARSAARQRRS</sequence>
<reference evidence="2 3" key="1">
    <citation type="submission" date="2009-11" db="EMBL/GenBank/DDBJ databases">
        <title>Annotation of Allomyces macrogynus ATCC 38327.</title>
        <authorList>
            <consortium name="The Broad Institute Genome Sequencing Platform"/>
            <person name="Russ C."/>
            <person name="Cuomo C."/>
            <person name="Burger G."/>
            <person name="Gray M.W."/>
            <person name="Holland P.W.H."/>
            <person name="King N."/>
            <person name="Lang F.B.F."/>
            <person name="Roger A.J."/>
            <person name="Ruiz-Trillo I."/>
            <person name="Young S.K."/>
            <person name="Zeng Q."/>
            <person name="Gargeya S."/>
            <person name="Fitzgerald M."/>
            <person name="Haas B."/>
            <person name="Abouelleil A."/>
            <person name="Alvarado L."/>
            <person name="Arachchi H.M."/>
            <person name="Berlin A."/>
            <person name="Chapman S.B."/>
            <person name="Gearin G."/>
            <person name="Goldberg J."/>
            <person name="Griggs A."/>
            <person name="Gujja S."/>
            <person name="Hansen M."/>
            <person name="Heiman D."/>
            <person name="Howarth C."/>
            <person name="Larimer J."/>
            <person name="Lui A."/>
            <person name="MacDonald P.J.P."/>
            <person name="McCowen C."/>
            <person name="Montmayeur A."/>
            <person name="Murphy C."/>
            <person name="Neiman D."/>
            <person name="Pearson M."/>
            <person name="Priest M."/>
            <person name="Roberts A."/>
            <person name="Saif S."/>
            <person name="Shea T."/>
            <person name="Sisk P."/>
            <person name="Stolte C."/>
            <person name="Sykes S."/>
            <person name="Wortman J."/>
            <person name="Nusbaum C."/>
            <person name="Birren B."/>
        </authorList>
    </citation>
    <scope>NUCLEOTIDE SEQUENCE [LARGE SCALE GENOMIC DNA]</scope>
    <source>
        <strain evidence="2 3">ATCC 38327</strain>
    </source>
</reference>
<keyword evidence="1" id="KW-1133">Transmembrane helix</keyword>
<proteinExistence type="predicted"/>
<feature type="transmembrane region" description="Helical" evidence="1">
    <location>
        <begin position="133"/>
        <end position="154"/>
    </location>
</feature>
<feature type="transmembrane region" description="Helical" evidence="1">
    <location>
        <begin position="82"/>
        <end position="103"/>
    </location>
</feature>